<proteinExistence type="predicted"/>
<dbReference type="EMBL" id="JACHJT010000001">
    <property type="protein sequence ID" value="MBB4934348.1"/>
    <property type="molecule type" value="Genomic_DNA"/>
</dbReference>
<dbReference type="GO" id="GO:0006313">
    <property type="term" value="P:DNA transposition"/>
    <property type="evidence" value="ECO:0007669"/>
    <property type="project" value="InterPro"/>
</dbReference>
<evidence type="ECO:0000313" key="2">
    <source>
        <dbReference type="EMBL" id="MBB4934348.1"/>
    </source>
</evidence>
<evidence type="ECO:0000313" key="3">
    <source>
        <dbReference type="Proteomes" id="UP000523007"/>
    </source>
</evidence>
<keyword evidence="3" id="KW-1185">Reference proteome</keyword>
<dbReference type="InterPro" id="IPR002559">
    <property type="entry name" value="Transposase_11"/>
</dbReference>
<feature type="domain" description="Transposase IS4-like" evidence="1">
    <location>
        <begin position="2"/>
        <end position="226"/>
    </location>
</feature>
<accession>A0A7W7W558</accession>
<comment type="caution">
    <text evidence="2">The sequence shown here is derived from an EMBL/GenBank/DDBJ whole genome shotgun (WGS) entry which is preliminary data.</text>
</comment>
<dbReference type="InterPro" id="IPR047647">
    <property type="entry name" value="ISAs1_transpos"/>
</dbReference>
<dbReference type="GO" id="GO:0004803">
    <property type="term" value="F:transposase activity"/>
    <property type="evidence" value="ECO:0007669"/>
    <property type="project" value="InterPro"/>
</dbReference>
<protein>
    <submittedName>
        <fullName evidence="2">Putative transposase YbfD/YdcC</fullName>
    </submittedName>
</protein>
<sequence length="259" mass="28007">MDGKSMRGSTHRGEPMVHLVSALDTAHKTVLAQQRVAAKSNEIPAFTDVLAGIDPALLAGAVVSADAMHCQRASARFLHGAGAYYVFYAAGNQPGLFAAIDALDWENTPVAHRSRDTGHGRREVRTIQVLPAPTGLAFPHAEQVFLLERYTLDRDGAVLSASAVLGVTSLPGRLAGPERIMGCCRGQWQIENPLHWVRDVVFNEDAHRLRKGSAPQVMACLRNLAISALRLSGGGGIASATRWNHRRSWRPLQTLGILD</sequence>
<dbReference type="AlphaFoldDB" id="A0A7W7W558"/>
<dbReference type="PANTHER" id="PTHR30298">
    <property type="entry name" value="H REPEAT-ASSOCIATED PREDICTED TRANSPOSASE"/>
    <property type="match status" value="1"/>
</dbReference>
<evidence type="ECO:0000259" key="1">
    <source>
        <dbReference type="Pfam" id="PF01609"/>
    </source>
</evidence>
<dbReference type="InterPro" id="IPR051698">
    <property type="entry name" value="Transposase_11-like"/>
</dbReference>
<reference evidence="2 3" key="1">
    <citation type="submission" date="2020-08" db="EMBL/GenBank/DDBJ databases">
        <title>Sequencing the genomes of 1000 actinobacteria strains.</title>
        <authorList>
            <person name="Klenk H.-P."/>
        </authorList>
    </citation>
    <scope>NUCLEOTIDE SEQUENCE [LARGE SCALE GENOMIC DNA]</scope>
    <source>
        <strain evidence="2 3">DSM 102030</strain>
    </source>
</reference>
<organism evidence="2 3">
    <name type="scientific">Lipingzhangella halophila</name>
    <dbReference type="NCBI Taxonomy" id="1783352"/>
    <lineage>
        <taxon>Bacteria</taxon>
        <taxon>Bacillati</taxon>
        <taxon>Actinomycetota</taxon>
        <taxon>Actinomycetes</taxon>
        <taxon>Streptosporangiales</taxon>
        <taxon>Nocardiopsidaceae</taxon>
        <taxon>Lipingzhangella</taxon>
    </lineage>
</organism>
<dbReference type="Pfam" id="PF01609">
    <property type="entry name" value="DDE_Tnp_1"/>
    <property type="match status" value="1"/>
</dbReference>
<dbReference type="Proteomes" id="UP000523007">
    <property type="component" value="Unassembled WGS sequence"/>
</dbReference>
<name>A0A7W7W558_9ACTN</name>
<dbReference type="NCBIfam" id="NF033564">
    <property type="entry name" value="transpos_ISAs1"/>
    <property type="match status" value="1"/>
</dbReference>
<dbReference type="GO" id="GO:0003677">
    <property type="term" value="F:DNA binding"/>
    <property type="evidence" value="ECO:0007669"/>
    <property type="project" value="InterPro"/>
</dbReference>
<gene>
    <name evidence="2" type="ORF">F4561_005168</name>
</gene>
<dbReference type="PANTHER" id="PTHR30298:SF0">
    <property type="entry name" value="PROTEIN YBFL-RELATED"/>
    <property type="match status" value="1"/>
</dbReference>